<dbReference type="RefSeq" id="WP_344865633.1">
    <property type="nucleotide sequence ID" value="NZ_BAAAZN010000014.1"/>
</dbReference>
<reference evidence="10" key="1">
    <citation type="journal article" date="2019" name="Int. J. Syst. Evol. Microbiol.">
        <title>The Global Catalogue of Microorganisms (GCM) 10K type strain sequencing project: providing services to taxonomists for standard genome sequencing and annotation.</title>
        <authorList>
            <consortium name="The Broad Institute Genomics Platform"/>
            <consortium name="The Broad Institute Genome Sequencing Center for Infectious Disease"/>
            <person name="Wu L."/>
            <person name="Ma J."/>
        </authorList>
    </citation>
    <scope>NUCLEOTIDE SEQUENCE [LARGE SCALE GENOMIC DNA]</scope>
    <source>
        <strain evidence="10">JCM 16898</strain>
    </source>
</reference>
<evidence type="ECO:0000256" key="2">
    <source>
        <dbReference type="ARBA" id="ARBA00022448"/>
    </source>
</evidence>
<dbReference type="SUPFAM" id="SSF161098">
    <property type="entry name" value="MetI-like"/>
    <property type="match status" value="1"/>
</dbReference>
<proteinExistence type="inferred from homology"/>
<dbReference type="InterPro" id="IPR000515">
    <property type="entry name" value="MetI-like"/>
</dbReference>
<dbReference type="InterPro" id="IPR050366">
    <property type="entry name" value="BP-dependent_transpt_permease"/>
</dbReference>
<evidence type="ECO:0000256" key="4">
    <source>
        <dbReference type="ARBA" id="ARBA00022692"/>
    </source>
</evidence>
<keyword evidence="4 7" id="KW-0812">Transmembrane</keyword>
<feature type="domain" description="ABC transmembrane type-1" evidence="8">
    <location>
        <begin position="65"/>
        <end position="254"/>
    </location>
</feature>
<organism evidence="9 10">
    <name type="scientific">Amycolatopsis ultiminotia</name>
    <dbReference type="NCBI Taxonomy" id="543629"/>
    <lineage>
        <taxon>Bacteria</taxon>
        <taxon>Bacillati</taxon>
        <taxon>Actinomycetota</taxon>
        <taxon>Actinomycetes</taxon>
        <taxon>Pseudonocardiales</taxon>
        <taxon>Pseudonocardiaceae</taxon>
        <taxon>Amycolatopsis</taxon>
    </lineage>
</organism>
<feature type="transmembrane region" description="Helical" evidence="7">
    <location>
        <begin position="69"/>
        <end position="92"/>
    </location>
</feature>
<evidence type="ECO:0000313" key="9">
    <source>
        <dbReference type="EMBL" id="GAA3567281.1"/>
    </source>
</evidence>
<keyword evidence="5 7" id="KW-1133">Transmembrane helix</keyword>
<evidence type="ECO:0000256" key="7">
    <source>
        <dbReference type="RuleBase" id="RU363032"/>
    </source>
</evidence>
<dbReference type="PROSITE" id="PS50928">
    <property type="entry name" value="ABC_TM1"/>
    <property type="match status" value="1"/>
</dbReference>
<dbReference type="Gene3D" id="1.10.3720.10">
    <property type="entry name" value="MetI-like"/>
    <property type="match status" value="1"/>
</dbReference>
<dbReference type="Pfam" id="PF00528">
    <property type="entry name" value="BPD_transp_1"/>
    <property type="match status" value="1"/>
</dbReference>
<feature type="transmembrane region" description="Helical" evidence="7">
    <location>
        <begin position="131"/>
        <end position="147"/>
    </location>
</feature>
<comment type="subcellular location">
    <subcellularLocation>
        <location evidence="1 7">Cell membrane</location>
        <topology evidence="1 7">Multi-pass membrane protein</topology>
    </subcellularLocation>
</comment>
<dbReference type="PANTHER" id="PTHR43386:SF25">
    <property type="entry name" value="PEPTIDE ABC TRANSPORTER PERMEASE PROTEIN"/>
    <property type="match status" value="1"/>
</dbReference>
<dbReference type="CDD" id="cd06261">
    <property type="entry name" value="TM_PBP2"/>
    <property type="match status" value="1"/>
</dbReference>
<feature type="transmembrane region" description="Helical" evidence="7">
    <location>
        <begin position="186"/>
        <end position="211"/>
    </location>
</feature>
<dbReference type="PANTHER" id="PTHR43386">
    <property type="entry name" value="OLIGOPEPTIDE TRANSPORT SYSTEM PERMEASE PROTEIN APPC"/>
    <property type="match status" value="1"/>
</dbReference>
<keyword evidence="3" id="KW-1003">Cell membrane</keyword>
<dbReference type="Proteomes" id="UP001500689">
    <property type="component" value="Unassembled WGS sequence"/>
</dbReference>
<comment type="similarity">
    <text evidence="7">Belongs to the binding-protein-dependent transport system permease family.</text>
</comment>
<evidence type="ECO:0000256" key="5">
    <source>
        <dbReference type="ARBA" id="ARBA00022989"/>
    </source>
</evidence>
<sequence>MIRRYVLAAALLLPATLIVAVPDLLYHRSPTAVDLADALRPPSGAHWFGTDQLGRDVLARVLHGAAPSWSLGLGATVFALAGGILLGLLAALAGRVADHLLLRATDLLLSLPPLLLALLAVTVLGTGRTNVMLAVAIAFIPVYARMVRSEVLAVRRSGYVEAAVGLGVPRVVLALRHVVPNTLGPLSVLGTIGFGSAILYGSGLSFLGLGARPPAPEWGAMLSEGRSFLASAWWVGVFPGLAITVSVLAVTVLGRQFRVHLTGRENR</sequence>
<keyword evidence="2 7" id="KW-0813">Transport</keyword>
<name>A0ABP6XIA3_9PSEU</name>
<evidence type="ECO:0000259" key="8">
    <source>
        <dbReference type="PROSITE" id="PS50928"/>
    </source>
</evidence>
<feature type="transmembrane region" description="Helical" evidence="7">
    <location>
        <begin position="104"/>
        <end position="125"/>
    </location>
</feature>
<keyword evidence="6 7" id="KW-0472">Membrane</keyword>
<protein>
    <submittedName>
        <fullName evidence="9">ABC transporter permease</fullName>
    </submittedName>
</protein>
<gene>
    <name evidence="9" type="ORF">GCM10022222_59060</name>
</gene>
<accession>A0ABP6XIA3</accession>
<dbReference type="EMBL" id="BAAAZN010000014">
    <property type="protein sequence ID" value="GAA3567281.1"/>
    <property type="molecule type" value="Genomic_DNA"/>
</dbReference>
<evidence type="ECO:0000313" key="10">
    <source>
        <dbReference type="Proteomes" id="UP001500689"/>
    </source>
</evidence>
<keyword evidence="10" id="KW-1185">Reference proteome</keyword>
<evidence type="ECO:0000256" key="1">
    <source>
        <dbReference type="ARBA" id="ARBA00004651"/>
    </source>
</evidence>
<comment type="caution">
    <text evidence="9">The sequence shown here is derived from an EMBL/GenBank/DDBJ whole genome shotgun (WGS) entry which is preliminary data.</text>
</comment>
<evidence type="ECO:0000256" key="6">
    <source>
        <dbReference type="ARBA" id="ARBA00023136"/>
    </source>
</evidence>
<feature type="transmembrane region" description="Helical" evidence="7">
    <location>
        <begin position="231"/>
        <end position="254"/>
    </location>
</feature>
<evidence type="ECO:0000256" key="3">
    <source>
        <dbReference type="ARBA" id="ARBA00022475"/>
    </source>
</evidence>
<dbReference type="InterPro" id="IPR035906">
    <property type="entry name" value="MetI-like_sf"/>
</dbReference>